<keyword evidence="2" id="KW-0328">Glycosyltransferase</keyword>
<evidence type="ECO:0000313" key="3">
    <source>
        <dbReference type="Proteomes" id="UP001163152"/>
    </source>
</evidence>
<reference evidence="2" key="1">
    <citation type="submission" date="2022-12" db="EMBL/GenBank/DDBJ databases">
        <title>Polyphasic identification of a Novel Hot-Spring Cyanobacterium Ocullathermofonsia sinensis gen nov. sp. nov. and Genomic Insights on its Adaptations to the Thermal Habitat.</title>
        <authorList>
            <person name="Daroch M."/>
            <person name="Tang J."/>
            <person name="Jiang Y."/>
        </authorList>
    </citation>
    <scope>NUCLEOTIDE SEQUENCE</scope>
    <source>
        <strain evidence="2">PKUAC-SCTA174</strain>
    </source>
</reference>
<keyword evidence="3" id="KW-1185">Reference proteome</keyword>
<dbReference type="GO" id="GO:0016757">
    <property type="term" value="F:glycosyltransferase activity"/>
    <property type="evidence" value="ECO:0007669"/>
    <property type="project" value="UniProtKB-KW"/>
</dbReference>
<organism evidence="2 3">
    <name type="scientific">Thermocoleostomius sinensis A174</name>
    <dbReference type="NCBI Taxonomy" id="2016057"/>
    <lineage>
        <taxon>Bacteria</taxon>
        <taxon>Bacillati</taxon>
        <taxon>Cyanobacteriota</taxon>
        <taxon>Cyanophyceae</taxon>
        <taxon>Oculatellales</taxon>
        <taxon>Oculatellaceae</taxon>
        <taxon>Thermocoleostomius</taxon>
    </lineage>
</organism>
<evidence type="ECO:0000259" key="1">
    <source>
        <dbReference type="Pfam" id="PF00535"/>
    </source>
</evidence>
<dbReference type="RefSeq" id="WP_268607798.1">
    <property type="nucleotide sequence ID" value="NZ_CP113797.1"/>
</dbReference>
<dbReference type="PANTHER" id="PTHR43685:SF3">
    <property type="entry name" value="SLR2126 PROTEIN"/>
    <property type="match status" value="1"/>
</dbReference>
<dbReference type="SUPFAM" id="SSF53448">
    <property type="entry name" value="Nucleotide-diphospho-sugar transferases"/>
    <property type="match status" value="1"/>
</dbReference>
<dbReference type="EC" id="2.4.-.-" evidence="2"/>
<keyword evidence="2" id="KW-0808">Transferase</keyword>
<dbReference type="PANTHER" id="PTHR43685">
    <property type="entry name" value="GLYCOSYLTRANSFERASE"/>
    <property type="match status" value="1"/>
</dbReference>
<proteinExistence type="predicted"/>
<dbReference type="InterPro" id="IPR001173">
    <property type="entry name" value="Glyco_trans_2-like"/>
</dbReference>
<gene>
    <name evidence="2" type="ORF">OXH18_14450</name>
</gene>
<dbReference type="Proteomes" id="UP001163152">
    <property type="component" value="Chromosome"/>
</dbReference>
<evidence type="ECO:0000313" key="2">
    <source>
        <dbReference type="EMBL" id="WAL58383.1"/>
    </source>
</evidence>
<dbReference type="InterPro" id="IPR029044">
    <property type="entry name" value="Nucleotide-diphossugar_trans"/>
</dbReference>
<protein>
    <submittedName>
        <fullName evidence="2">Glycosyltransferase</fullName>
        <ecNumber evidence="2">2.4.-.-</ecNumber>
    </submittedName>
</protein>
<dbReference type="InterPro" id="IPR050834">
    <property type="entry name" value="Glycosyltransf_2"/>
</dbReference>
<name>A0A9E9C6N0_9CYAN</name>
<dbReference type="AlphaFoldDB" id="A0A9E9C6N0"/>
<dbReference type="Gene3D" id="3.90.550.10">
    <property type="entry name" value="Spore Coat Polysaccharide Biosynthesis Protein SpsA, Chain A"/>
    <property type="match status" value="1"/>
</dbReference>
<dbReference type="KEGG" id="tsin:OXH18_14450"/>
<accession>A0A9E9C6N0</accession>
<feature type="domain" description="Glycosyltransferase 2-like" evidence="1">
    <location>
        <begin position="4"/>
        <end position="168"/>
    </location>
</feature>
<dbReference type="EMBL" id="CP113797">
    <property type="protein sequence ID" value="WAL58383.1"/>
    <property type="molecule type" value="Genomic_DNA"/>
</dbReference>
<dbReference type="Pfam" id="PF00535">
    <property type="entry name" value="Glycos_transf_2"/>
    <property type="match status" value="1"/>
</dbReference>
<dbReference type="CDD" id="cd00761">
    <property type="entry name" value="Glyco_tranf_GTA_type"/>
    <property type="match status" value="1"/>
</dbReference>
<sequence length="310" mass="35492">MSISVIIPTYRRPADLTRCLEAIKRQTRPPEEIIVVARYDDVETWRLLNQYATLMLLKTISVDVPGVIAAMNAGLKAASGDILGFTDDDAVPHIDWLEKIETHFLENEQVGGVGGRDLIYQSGSTFEQTQVMVGKLQWYGRMIGNHHIGKGQAREVDFLKGVNMSFRRIAVGNLRFDSRLLGSGAQVHFEVAFCLSLKQKGWKLIYDPTVLVDHYPAMRFDEDQRHNFNETAFFNEIHNETLALLDYLSPIQRVVFLVWSVLVGTRRAFGVIQYFRFLFSEGSLAWRKWIVSMRGRKQGILTWLHVTQQT</sequence>